<keyword evidence="1" id="KW-1133">Transmembrane helix</keyword>
<evidence type="ECO:0000256" key="1">
    <source>
        <dbReference type="SAM" id="Phobius"/>
    </source>
</evidence>
<organism evidence="2">
    <name type="scientific">Spongospora subterranea</name>
    <dbReference type="NCBI Taxonomy" id="70186"/>
    <lineage>
        <taxon>Eukaryota</taxon>
        <taxon>Sar</taxon>
        <taxon>Rhizaria</taxon>
        <taxon>Endomyxa</taxon>
        <taxon>Phytomyxea</taxon>
        <taxon>Plasmodiophorida</taxon>
        <taxon>Plasmodiophoridae</taxon>
        <taxon>Spongospora</taxon>
    </lineage>
</organism>
<feature type="transmembrane region" description="Helical" evidence="1">
    <location>
        <begin position="12"/>
        <end position="38"/>
    </location>
</feature>
<dbReference type="AlphaFoldDB" id="A0A0H5QLA8"/>
<dbReference type="EMBL" id="HACM01002473">
    <property type="protein sequence ID" value="CRZ02915.1"/>
    <property type="molecule type" value="Transcribed_RNA"/>
</dbReference>
<protein>
    <submittedName>
        <fullName evidence="2">Uncharacterized protein</fullName>
    </submittedName>
</protein>
<accession>A0A0H5QLA8</accession>
<reference evidence="2" key="1">
    <citation type="submission" date="2015-04" db="EMBL/GenBank/DDBJ databases">
        <title>The genome sequence of the plant pathogenic Rhizarian Plasmodiophora brassicae reveals insights in its biotrophic life cycle and the origin of chitin synthesis.</title>
        <authorList>
            <person name="Schwelm A."/>
            <person name="Fogelqvist J."/>
            <person name="Knaust A."/>
            <person name="Julke S."/>
            <person name="Lilja T."/>
            <person name="Dhandapani V."/>
            <person name="Bonilla-Rosso G."/>
            <person name="Karlsson M."/>
            <person name="Shevchenko A."/>
            <person name="Choi S.R."/>
            <person name="Kim H.G."/>
            <person name="Park J.Y."/>
            <person name="Lim Y.P."/>
            <person name="Ludwig-Muller J."/>
            <person name="Dixelius C."/>
        </authorList>
    </citation>
    <scope>NUCLEOTIDE SEQUENCE</scope>
    <source>
        <tissue evidence="2">Potato root galls</tissue>
    </source>
</reference>
<proteinExistence type="predicted"/>
<sequence>MYHSPLKSCQSAISLIIYIGLSKSFVMVLSGFLCFFGLNKYSFSITGFVLSLFQKFFQISIRGVLKFWPEQRKIDKSQRSYLLLFSTVWNGVISGPLPSSSGSTIALVDCAWTCSKVKFAPICCKYLSKFGYLRLNLRSHDLPVIQVSSSVRDANCFLWSLVVDLFSGVVCL</sequence>
<keyword evidence="1" id="KW-0472">Membrane</keyword>
<keyword evidence="1" id="KW-0812">Transmembrane</keyword>
<name>A0A0H5QLA8_9EUKA</name>
<evidence type="ECO:0000313" key="2">
    <source>
        <dbReference type="EMBL" id="CRZ02915.1"/>
    </source>
</evidence>